<dbReference type="GO" id="GO:0016020">
    <property type="term" value="C:membrane"/>
    <property type="evidence" value="ECO:0007669"/>
    <property type="project" value="InterPro"/>
</dbReference>
<keyword evidence="1" id="KW-0472">Membrane</keyword>
<gene>
    <name evidence="2" type="ORF">MNBD_NITROSPINAE01-901</name>
</gene>
<name>A0A3B1BUD7_9ZZZZ</name>
<dbReference type="EMBL" id="UOGC01000065">
    <property type="protein sequence ID" value="VAX18141.1"/>
    <property type="molecule type" value="Genomic_DNA"/>
</dbReference>
<dbReference type="GO" id="GO:0009060">
    <property type="term" value="P:aerobic respiration"/>
    <property type="evidence" value="ECO:0007669"/>
    <property type="project" value="InterPro"/>
</dbReference>
<keyword evidence="1" id="KW-0812">Transmembrane</keyword>
<accession>A0A3B1BUD7</accession>
<proteinExistence type="predicted"/>
<sequence>MFTLIRKYVKTSLMFFAIGLVLGLVILILQVSGNSGGTAKLISVHTHLTLFGFIIMLIMAVAYWMFPRPTKDDIRYSPHLAEINYWLITCGTAIRSFAELVSIFAPSMLLNLAVVLGALLQLASGFLFIWNIWSRIRAVGSQIREARGEKF</sequence>
<dbReference type="SUPFAM" id="SSF81442">
    <property type="entry name" value="Cytochrome c oxidase subunit I-like"/>
    <property type="match status" value="1"/>
</dbReference>
<dbReference type="Gene3D" id="1.20.210.10">
    <property type="entry name" value="Cytochrome c oxidase-like, subunit I domain"/>
    <property type="match status" value="1"/>
</dbReference>
<evidence type="ECO:0000313" key="2">
    <source>
        <dbReference type="EMBL" id="VAX18141.1"/>
    </source>
</evidence>
<feature type="transmembrane region" description="Helical" evidence="1">
    <location>
        <begin position="85"/>
        <end position="105"/>
    </location>
</feature>
<dbReference type="AlphaFoldDB" id="A0A3B1BUD7"/>
<evidence type="ECO:0000256" key="1">
    <source>
        <dbReference type="SAM" id="Phobius"/>
    </source>
</evidence>
<organism evidence="2">
    <name type="scientific">hydrothermal vent metagenome</name>
    <dbReference type="NCBI Taxonomy" id="652676"/>
    <lineage>
        <taxon>unclassified sequences</taxon>
        <taxon>metagenomes</taxon>
        <taxon>ecological metagenomes</taxon>
    </lineage>
</organism>
<dbReference type="Pfam" id="PF00115">
    <property type="entry name" value="COX1"/>
    <property type="match status" value="1"/>
</dbReference>
<dbReference type="InterPro" id="IPR036927">
    <property type="entry name" value="Cyt_c_oxase-like_su1_sf"/>
</dbReference>
<feature type="transmembrane region" description="Helical" evidence="1">
    <location>
        <begin position="111"/>
        <end position="133"/>
    </location>
</feature>
<reference evidence="2" key="1">
    <citation type="submission" date="2018-06" db="EMBL/GenBank/DDBJ databases">
        <authorList>
            <person name="Zhirakovskaya E."/>
        </authorList>
    </citation>
    <scope>NUCLEOTIDE SEQUENCE</scope>
</reference>
<dbReference type="GO" id="GO:0004129">
    <property type="term" value="F:cytochrome-c oxidase activity"/>
    <property type="evidence" value="ECO:0007669"/>
    <property type="project" value="InterPro"/>
</dbReference>
<dbReference type="GO" id="GO:0020037">
    <property type="term" value="F:heme binding"/>
    <property type="evidence" value="ECO:0007669"/>
    <property type="project" value="InterPro"/>
</dbReference>
<keyword evidence="1" id="KW-1133">Transmembrane helix</keyword>
<feature type="transmembrane region" description="Helical" evidence="1">
    <location>
        <begin position="44"/>
        <end position="64"/>
    </location>
</feature>
<protein>
    <submittedName>
        <fullName evidence="2">Uncharacterized protein</fullName>
    </submittedName>
</protein>
<feature type="transmembrane region" description="Helical" evidence="1">
    <location>
        <begin position="12"/>
        <end position="32"/>
    </location>
</feature>
<dbReference type="InterPro" id="IPR000883">
    <property type="entry name" value="Cyt_C_Oxase_1"/>
</dbReference>